<evidence type="ECO:0000313" key="1">
    <source>
        <dbReference type="EMBL" id="TRY66208.1"/>
    </source>
</evidence>
<name>A0A553NL97_TIGCA</name>
<dbReference type="OMA" id="KSYGQCV"/>
<comment type="caution">
    <text evidence="1">The sequence shown here is derived from an EMBL/GenBank/DDBJ whole genome shotgun (WGS) entry which is preliminary data.</text>
</comment>
<protein>
    <submittedName>
        <fullName evidence="1">Uncharacterized protein</fullName>
    </submittedName>
</protein>
<gene>
    <name evidence="1" type="ORF">TCAL_15065</name>
</gene>
<keyword evidence="2" id="KW-1185">Reference proteome</keyword>
<accession>A0A553NL97</accession>
<reference evidence="1 2" key="1">
    <citation type="journal article" date="2018" name="Nat. Ecol. Evol.">
        <title>Genomic signatures of mitonuclear coevolution across populations of Tigriopus californicus.</title>
        <authorList>
            <person name="Barreto F.S."/>
            <person name="Watson E.T."/>
            <person name="Lima T.G."/>
            <person name="Willett C.S."/>
            <person name="Edmands S."/>
            <person name="Li W."/>
            <person name="Burton R.S."/>
        </authorList>
    </citation>
    <scope>NUCLEOTIDE SEQUENCE [LARGE SCALE GENOMIC DNA]</scope>
    <source>
        <strain evidence="1 2">San Diego</strain>
    </source>
</reference>
<dbReference type="Proteomes" id="UP000318571">
    <property type="component" value="Unassembled WGS sequence"/>
</dbReference>
<proteinExistence type="predicted"/>
<organism evidence="1 2">
    <name type="scientific">Tigriopus californicus</name>
    <name type="common">Marine copepod</name>
    <dbReference type="NCBI Taxonomy" id="6832"/>
    <lineage>
        <taxon>Eukaryota</taxon>
        <taxon>Metazoa</taxon>
        <taxon>Ecdysozoa</taxon>
        <taxon>Arthropoda</taxon>
        <taxon>Crustacea</taxon>
        <taxon>Multicrustacea</taxon>
        <taxon>Hexanauplia</taxon>
        <taxon>Copepoda</taxon>
        <taxon>Harpacticoida</taxon>
        <taxon>Harpacticidae</taxon>
        <taxon>Tigriopus</taxon>
    </lineage>
</organism>
<feature type="non-terminal residue" evidence="1">
    <location>
        <position position="107"/>
    </location>
</feature>
<dbReference type="STRING" id="6832.A0A553NL97"/>
<sequence>AGRSWTPFLRLLHPLHPIFRPPSRRLLTWPDPNRLSRGLDYRLAPHRSLPPSHPGFEPAPDQLLVNARMPLRLDIKRRLTARSDRVKCVDLHPSEPWMLASLYNGNV</sequence>
<dbReference type="EMBL" id="VCGU01000109">
    <property type="protein sequence ID" value="TRY66208.1"/>
    <property type="molecule type" value="Genomic_DNA"/>
</dbReference>
<dbReference type="AlphaFoldDB" id="A0A553NL97"/>
<feature type="non-terminal residue" evidence="1">
    <location>
        <position position="1"/>
    </location>
</feature>
<evidence type="ECO:0000313" key="2">
    <source>
        <dbReference type="Proteomes" id="UP000318571"/>
    </source>
</evidence>